<dbReference type="GO" id="GO:0008897">
    <property type="term" value="F:holo-[acyl-carrier-protein] synthase activity"/>
    <property type="evidence" value="ECO:0007669"/>
    <property type="project" value="InterPro"/>
</dbReference>
<comment type="caution">
    <text evidence="3">The sequence shown here is derived from an EMBL/GenBank/DDBJ whole genome shotgun (WGS) entry which is preliminary data.</text>
</comment>
<evidence type="ECO:0000256" key="1">
    <source>
        <dbReference type="ARBA" id="ARBA00022679"/>
    </source>
</evidence>
<dbReference type="Proteomes" id="UP000693942">
    <property type="component" value="Unassembled WGS sequence"/>
</dbReference>
<gene>
    <name evidence="3" type="primary">npgA</name>
    <name evidence="3" type="ORF">Forpi1262_v009170</name>
</gene>
<dbReference type="GO" id="GO:0000287">
    <property type="term" value="F:magnesium ion binding"/>
    <property type="evidence" value="ECO:0007669"/>
    <property type="project" value="InterPro"/>
</dbReference>
<evidence type="ECO:0000313" key="4">
    <source>
        <dbReference type="Proteomes" id="UP000693942"/>
    </source>
</evidence>
<sequence>MSRAQSSPTVIQWVIDTRPLWPSALKTKDLTSAASRALSLLTEEEQSSVLRYYHVRDAKLALASALLKRYAISRFCHAGLAVLLAVHDPPKGLAVGVDVVCPSERRDRDLSSLEQDGWASFVDIHADVFGAGEVSALKSMNPVPAVQERDRALRYFYALWCLREAYVKMTGDALLASWLKDLEMHNFAPPEDMEEAQEVRLRGKKVEGVDVRLMPLLEEYMISTAVRNGDNGERVELGEFQSLDMEEVLAFGEKASKS</sequence>
<dbReference type="AlphaFoldDB" id="A0A8J5Q6J6"/>
<name>A0A8J5Q6J6_FUSOX</name>
<protein>
    <submittedName>
        <fullName evidence="3">4'-phosphopantetheinyl transferase NpgA</fullName>
    </submittedName>
</protein>
<proteinExistence type="predicted"/>
<dbReference type="EMBL" id="JAELUR010000006">
    <property type="protein sequence ID" value="KAG7429687.1"/>
    <property type="molecule type" value="Genomic_DNA"/>
</dbReference>
<evidence type="ECO:0000313" key="3">
    <source>
        <dbReference type="EMBL" id="KAG7429687.1"/>
    </source>
</evidence>
<dbReference type="Pfam" id="PF01648">
    <property type="entry name" value="ACPS"/>
    <property type="match status" value="1"/>
</dbReference>
<accession>A0A8J5Q6J6</accession>
<evidence type="ECO:0000259" key="2">
    <source>
        <dbReference type="Pfam" id="PF01648"/>
    </source>
</evidence>
<reference evidence="3" key="1">
    <citation type="submission" date="2021-04" db="EMBL/GenBank/DDBJ databases">
        <title>First draft genome resource for Brassicaceae pathogens Fusarium oxysporum f. sp. raphani and Fusarium oxysporum f. sp. rapae.</title>
        <authorList>
            <person name="Asai S."/>
        </authorList>
    </citation>
    <scope>NUCLEOTIDE SEQUENCE</scope>
    <source>
        <strain evidence="3">Tf1262</strain>
    </source>
</reference>
<feature type="domain" description="4'-phosphopantetheinyl transferase" evidence="2">
    <location>
        <begin position="94"/>
        <end position="185"/>
    </location>
</feature>
<dbReference type="InterPro" id="IPR050559">
    <property type="entry name" value="P-Pant_transferase_sf"/>
</dbReference>
<dbReference type="PANTHER" id="PTHR12215:SF10">
    <property type="entry name" value="L-AMINOADIPATE-SEMIALDEHYDE DEHYDROGENASE-PHOSPHOPANTETHEINYL TRANSFERASE"/>
    <property type="match status" value="1"/>
</dbReference>
<keyword evidence="1 3" id="KW-0808">Transferase</keyword>
<dbReference type="PANTHER" id="PTHR12215">
    <property type="entry name" value="PHOSPHOPANTETHEINE TRANSFERASE"/>
    <property type="match status" value="1"/>
</dbReference>
<organism evidence="3 4">
    <name type="scientific">Fusarium oxysporum f. sp. raphani</name>
    <dbReference type="NCBI Taxonomy" id="96318"/>
    <lineage>
        <taxon>Eukaryota</taxon>
        <taxon>Fungi</taxon>
        <taxon>Dikarya</taxon>
        <taxon>Ascomycota</taxon>
        <taxon>Pezizomycotina</taxon>
        <taxon>Sordariomycetes</taxon>
        <taxon>Hypocreomycetidae</taxon>
        <taxon>Hypocreales</taxon>
        <taxon>Nectriaceae</taxon>
        <taxon>Fusarium</taxon>
        <taxon>Fusarium oxysporum species complex</taxon>
    </lineage>
</organism>
<dbReference type="GO" id="GO:0019878">
    <property type="term" value="P:lysine biosynthetic process via aminoadipic acid"/>
    <property type="evidence" value="ECO:0007669"/>
    <property type="project" value="TreeGrafter"/>
</dbReference>
<dbReference type="GO" id="GO:0005829">
    <property type="term" value="C:cytosol"/>
    <property type="evidence" value="ECO:0007669"/>
    <property type="project" value="TreeGrafter"/>
</dbReference>
<dbReference type="InterPro" id="IPR008278">
    <property type="entry name" value="4-PPantetheinyl_Trfase_dom"/>
</dbReference>